<evidence type="ECO:0000256" key="1">
    <source>
        <dbReference type="SAM" id="MobiDB-lite"/>
    </source>
</evidence>
<feature type="compositionally biased region" description="Basic and acidic residues" evidence="1">
    <location>
        <begin position="380"/>
        <end position="404"/>
    </location>
</feature>
<feature type="region of interest" description="Disordered" evidence="1">
    <location>
        <begin position="341"/>
        <end position="410"/>
    </location>
</feature>
<name>A0A7S1Z1P0_9STRA</name>
<reference evidence="2" key="1">
    <citation type="submission" date="2021-01" db="EMBL/GenBank/DDBJ databases">
        <authorList>
            <person name="Corre E."/>
            <person name="Pelletier E."/>
            <person name="Niang G."/>
            <person name="Scheremetjew M."/>
            <person name="Finn R."/>
            <person name="Kale V."/>
            <person name="Holt S."/>
            <person name="Cochrane G."/>
            <person name="Meng A."/>
            <person name="Brown T."/>
            <person name="Cohen L."/>
        </authorList>
    </citation>
    <scope>NUCLEOTIDE SEQUENCE</scope>
    <source>
        <strain evidence="2">Pop2</strain>
    </source>
</reference>
<accession>A0A7S1Z1P0</accession>
<proteinExistence type="predicted"/>
<protein>
    <submittedName>
        <fullName evidence="2">Uncharacterized protein</fullName>
    </submittedName>
</protein>
<organism evidence="2">
    <name type="scientific">Ditylum brightwellii</name>
    <dbReference type="NCBI Taxonomy" id="49249"/>
    <lineage>
        <taxon>Eukaryota</taxon>
        <taxon>Sar</taxon>
        <taxon>Stramenopiles</taxon>
        <taxon>Ochrophyta</taxon>
        <taxon>Bacillariophyta</taxon>
        <taxon>Mediophyceae</taxon>
        <taxon>Lithodesmiophycidae</taxon>
        <taxon>Lithodesmiales</taxon>
        <taxon>Lithodesmiaceae</taxon>
        <taxon>Ditylum</taxon>
    </lineage>
</organism>
<gene>
    <name evidence="2" type="ORF">DBRI1063_LOCUS8615</name>
</gene>
<sequence>MFSRESFPNQKRGHCLTFKLPGLDKTLDVEFPSGRLPVCDRCKKNYKTKTLCRSRDLHKDLPWTEVHICMTLDPTCTDANNNYVDRPFVAQRVQKELFCFKSDMDTTMPICAACKRKNYTRSYCRSKMQHRHLPWNTVYFALSANRSMSAQQSMATEKTKRKSTVQRIDGGDDIRDIDESRTFFVTLSSEACIVNWLIYDEFCCETVPNQTESAPSQTSIQDHSQRSNITPGEHFVEVQQQNNIVQYTHQQQNNFVQQTHQQQNNIVQQTHQQQNNVVQYTPQQYPPSYHQSQHWQQQPHLYNQERRWNDHQAHFQRHGWHSSPHVSRGYYHHDAFRAEATHQMQQRERSHHPVQQEGNGSHQSGIFHNHSEASYSSSSRNDHTSTREYHFNNFKNGEDDRHSAENSGQA</sequence>
<feature type="compositionally biased region" description="Polar residues" evidence="1">
    <location>
        <begin position="356"/>
        <end position="366"/>
    </location>
</feature>
<dbReference type="AlphaFoldDB" id="A0A7S1Z1P0"/>
<evidence type="ECO:0000313" key="2">
    <source>
        <dbReference type="EMBL" id="CAD9325417.1"/>
    </source>
</evidence>
<dbReference type="EMBL" id="HBGN01013462">
    <property type="protein sequence ID" value="CAD9325417.1"/>
    <property type="molecule type" value="Transcribed_RNA"/>
</dbReference>